<dbReference type="RefSeq" id="WP_145460008.1">
    <property type="nucleotide sequence ID" value="NZ_CP036317.1"/>
</dbReference>
<proteinExistence type="predicted"/>
<protein>
    <submittedName>
        <fullName evidence="2">Uncharacterized protein</fullName>
    </submittedName>
</protein>
<evidence type="ECO:0000313" key="3">
    <source>
        <dbReference type="Proteomes" id="UP000320839"/>
    </source>
</evidence>
<reference evidence="2 3" key="1">
    <citation type="submission" date="2019-02" db="EMBL/GenBank/DDBJ databases">
        <title>Deep-cultivation of Planctomycetes and their phenomic and genomic characterization uncovers novel biology.</title>
        <authorList>
            <person name="Wiegand S."/>
            <person name="Jogler M."/>
            <person name="Boedeker C."/>
            <person name="Pinto D."/>
            <person name="Vollmers J."/>
            <person name="Rivas-Marin E."/>
            <person name="Kohn T."/>
            <person name="Peeters S.H."/>
            <person name="Heuer A."/>
            <person name="Rast P."/>
            <person name="Oberbeckmann S."/>
            <person name="Bunk B."/>
            <person name="Jeske O."/>
            <person name="Meyerdierks A."/>
            <person name="Storesund J.E."/>
            <person name="Kallscheuer N."/>
            <person name="Luecker S."/>
            <person name="Lage O.M."/>
            <person name="Pohl T."/>
            <person name="Merkel B.J."/>
            <person name="Hornburger P."/>
            <person name="Mueller R.-W."/>
            <person name="Bruemmer F."/>
            <person name="Labrenz M."/>
            <person name="Spormann A.M."/>
            <person name="Op den Camp H."/>
            <person name="Overmann J."/>
            <person name="Amann R."/>
            <person name="Jetten M.S.M."/>
            <person name="Mascher T."/>
            <person name="Medema M.H."/>
            <person name="Devos D.P."/>
            <person name="Kaster A.-K."/>
            <person name="Ovreas L."/>
            <person name="Rohde M."/>
            <person name="Galperin M.Y."/>
            <person name="Jogler C."/>
        </authorList>
    </citation>
    <scope>NUCLEOTIDE SEQUENCE [LARGE SCALE GENOMIC DNA]</scope>
    <source>
        <strain evidence="2 3">Pan153</strain>
    </source>
</reference>
<gene>
    <name evidence="2" type="ORF">Pan153_59740</name>
</gene>
<sequence length="181" mass="20135">MAIRQFTLILELIDPDIFYFWNYDPPVKNVGGSLDVILPGGSLHGISYDKLQLLGNGTHTVQFDEAGRCRRGLRPGVETADDRLLRQARFELFAERVGAGMFGQPICTLLLALTPGNVQRISPFLSATHIEQLQEYAQSIGTTKPKRDEEGHSIFSSSGTTQRIPDENLEAIRKYFGPDKA</sequence>
<feature type="region of interest" description="Disordered" evidence="1">
    <location>
        <begin position="142"/>
        <end position="163"/>
    </location>
</feature>
<dbReference type="EMBL" id="CP036317">
    <property type="protein sequence ID" value="QDV21286.1"/>
    <property type="molecule type" value="Genomic_DNA"/>
</dbReference>
<accession>A0A518FYC0</accession>
<evidence type="ECO:0000313" key="2">
    <source>
        <dbReference type="EMBL" id="QDV21286.1"/>
    </source>
</evidence>
<feature type="compositionally biased region" description="Polar residues" evidence="1">
    <location>
        <begin position="154"/>
        <end position="163"/>
    </location>
</feature>
<evidence type="ECO:0000256" key="1">
    <source>
        <dbReference type="SAM" id="MobiDB-lite"/>
    </source>
</evidence>
<organism evidence="2 3">
    <name type="scientific">Gimesia panareensis</name>
    <dbReference type="NCBI Taxonomy" id="2527978"/>
    <lineage>
        <taxon>Bacteria</taxon>
        <taxon>Pseudomonadati</taxon>
        <taxon>Planctomycetota</taxon>
        <taxon>Planctomycetia</taxon>
        <taxon>Planctomycetales</taxon>
        <taxon>Planctomycetaceae</taxon>
        <taxon>Gimesia</taxon>
    </lineage>
</organism>
<name>A0A518FYC0_9PLAN</name>
<dbReference type="AlphaFoldDB" id="A0A518FYC0"/>
<dbReference type="Proteomes" id="UP000320839">
    <property type="component" value="Chromosome"/>
</dbReference>